<dbReference type="GeneID" id="55994874"/>
<accession>A0A7H8R2K4</accession>
<proteinExistence type="predicted"/>
<dbReference type="GO" id="GO:0006998">
    <property type="term" value="P:nuclear envelope organization"/>
    <property type="evidence" value="ECO:0007669"/>
    <property type="project" value="InterPro"/>
</dbReference>
<keyword evidence="5" id="KW-1185">Reference proteome</keyword>
<feature type="compositionally biased region" description="Basic and acidic residues" evidence="1">
    <location>
        <begin position="188"/>
        <end position="211"/>
    </location>
</feature>
<dbReference type="RefSeq" id="XP_035346415.1">
    <property type="nucleotide sequence ID" value="XM_035490522.1"/>
</dbReference>
<evidence type="ECO:0000256" key="2">
    <source>
        <dbReference type="SAM" id="Phobius"/>
    </source>
</evidence>
<dbReference type="PANTHER" id="PTHR28136:SF1">
    <property type="entry name" value="NUCLEUS EXPORT PROTEIN BRL1"/>
    <property type="match status" value="1"/>
</dbReference>
<dbReference type="OrthoDB" id="5961at2759"/>
<evidence type="ECO:0000313" key="5">
    <source>
        <dbReference type="Proteomes" id="UP000509510"/>
    </source>
</evidence>
<dbReference type="GO" id="GO:0055088">
    <property type="term" value="P:lipid homeostasis"/>
    <property type="evidence" value="ECO:0007669"/>
    <property type="project" value="InterPro"/>
</dbReference>
<name>A0A7H8R2K4_TALRU</name>
<dbReference type="KEGG" id="trg:TRUGW13939_07381"/>
<gene>
    <name evidence="4" type="ORF">TRUGW13939_07381</name>
</gene>
<feature type="domain" description="Brl1/Brr6" evidence="3">
    <location>
        <begin position="240"/>
        <end position="373"/>
    </location>
</feature>
<dbReference type="SMART" id="SM01042">
    <property type="entry name" value="Brr6_like_C_C"/>
    <property type="match status" value="1"/>
</dbReference>
<dbReference type="EMBL" id="CP055901">
    <property type="protein sequence ID" value="QKX60238.1"/>
    <property type="molecule type" value="Genomic_DNA"/>
</dbReference>
<sequence length="479" mass="55120">MMDRRTGESPMDFEWQTRAPGDVTSPFYQLGLQHEQKRQNHSAFSSPNKQQFSFAPPPTPQQQQQQRPVSPSRPNAIFGKPAFQTPRKFDTAADYSSGAENMSSPENNNNNGADEEDEEDEETTTPEPVQKKEKRNSLFGLYGRFAPSPGRGGIPKVTRHTTDQARRVHKRRLRDRDLDRHLRRDSDYDIYDSDRPSSREGKRGKKKEISEKQQQTAPQPSVWARFFSFLNENPNLPTILSYWLQLVWNIVIFSVATAVVLSFVWTIKTDIDHAADSKRSEILSEIFTCRELYNKNRCGAEDRPPALNDVCTNWERCIDQNPTRVARATVSVQTISKIISGFVDTISMKAFAFFLLTVTTLTFVSNWSFAAFRNQYSQKEQPYPYAASQPPPPPHYQNPPISYPTGNHSYPNENQYPLEYPKTPGRNDSPVRQRSFEVKRDEPLLLEDTPSRAAFVTGRTRDREQHLHTPSPSKRDRFW</sequence>
<keyword evidence="2" id="KW-0472">Membrane</keyword>
<dbReference type="InterPro" id="IPR040202">
    <property type="entry name" value="Brl1/Brr6"/>
</dbReference>
<dbReference type="Pfam" id="PF10104">
    <property type="entry name" value="Brr6_like_C_C"/>
    <property type="match status" value="1"/>
</dbReference>
<dbReference type="InterPro" id="IPR018767">
    <property type="entry name" value="Brl1/Brr6_dom"/>
</dbReference>
<feature type="compositionally biased region" description="Polar residues" evidence="1">
    <location>
        <begin position="405"/>
        <end position="415"/>
    </location>
</feature>
<protein>
    <recommendedName>
        <fullName evidence="3">Brl1/Brr6 domain-containing protein</fullName>
    </recommendedName>
</protein>
<dbReference type="GO" id="GO:0031965">
    <property type="term" value="C:nuclear membrane"/>
    <property type="evidence" value="ECO:0007669"/>
    <property type="project" value="InterPro"/>
</dbReference>
<feature type="region of interest" description="Disordered" evidence="1">
    <location>
        <begin position="382"/>
        <end position="479"/>
    </location>
</feature>
<feature type="compositionally biased region" description="Basic and acidic residues" evidence="1">
    <location>
        <begin position="429"/>
        <end position="443"/>
    </location>
</feature>
<evidence type="ECO:0000259" key="3">
    <source>
        <dbReference type="SMART" id="SM01042"/>
    </source>
</evidence>
<feature type="region of interest" description="Disordered" evidence="1">
    <location>
        <begin position="1"/>
        <end position="174"/>
    </location>
</feature>
<keyword evidence="2" id="KW-1133">Transmembrane helix</keyword>
<dbReference type="AlphaFoldDB" id="A0A7H8R2K4"/>
<evidence type="ECO:0000313" key="4">
    <source>
        <dbReference type="EMBL" id="QKX60238.1"/>
    </source>
</evidence>
<dbReference type="Proteomes" id="UP000509510">
    <property type="component" value="Chromosome IV"/>
</dbReference>
<evidence type="ECO:0000256" key="1">
    <source>
        <dbReference type="SAM" id="MobiDB-lite"/>
    </source>
</evidence>
<feature type="compositionally biased region" description="Basic and acidic residues" evidence="1">
    <location>
        <begin position="459"/>
        <end position="479"/>
    </location>
</feature>
<organism evidence="4 5">
    <name type="scientific">Talaromyces rugulosus</name>
    <name type="common">Penicillium rugulosum</name>
    <dbReference type="NCBI Taxonomy" id="121627"/>
    <lineage>
        <taxon>Eukaryota</taxon>
        <taxon>Fungi</taxon>
        <taxon>Dikarya</taxon>
        <taxon>Ascomycota</taxon>
        <taxon>Pezizomycotina</taxon>
        <taxon>Eurotiomycetes</taxon>
        <taxon>Eurotiomycetidae</taxon>
        <taxon>Eurotiales</taxon>
        <taxon>Trichocomaceae</taxon>
        <taxon>Talaromyces</taxon>
        <taxon>Talaromyces sect. Islandici</taxon>
    </lineage>
</organism>
<feature type="transmembrane region" description="Helical" evidence="2">
    <location>
        <begin position="350"/>
        <end position="372"/>
    </location>
</feature>
<reference evidence="5" key="1">
    <citation type="submission" date="2020-06" db="EMBL/GenBank/DDBJ databases">
        <title>A chromosome-scale genome assembly of Talaromyces rugulosus W13939.</title>
        <authorList>
            <person name="Wang B."/>
            <person name="Guo L."/>
            <person name="Ye K."/>
            <person name="Wang L."/>
        </authorList>
    </citation>
    <scope>NUCLEOTIDE SEQUENCE [LARGE SCALE GENOMIC DNA]</scope>
    <source>
        <strain evidence="5">W13939</strain>
    </source>
</reference>
<dbReference type="PANTHER" id="PTHR28136">
    <property type="entry name" value="NUCLEUS EXPORT PROTEIN BRR6"/>
    <property type="match status" value="1"/>
</dbReference>
<feature type="transmembrane region" description="Helical" evidence="2">
    <location>
        <begin position="246"/>
        <end position="267"/>
    </location>
</feature>
<feature type="compositionally biased region" description="Acidic residues" evidence="1">
    <location>
        <begin position="113"/>
        <end position="124"/>
    </location>
</feature>
<feature type="compositionally biased region" description="Low complexity" evidence="1">
    <location>
        <begin position="61"/>
        <end position="74"/>
    </location>
</feature>
<feature type="region of interest" description="Disordered" evidence="1">
    <location>
        <begin position="188"/>
        <end position="217"/>
    </location>
</feature>
<keyword evidence="2" id="KW-0812">Transmembrane</keyword>